<organism evidence="2 3">
    <name type="scientific">Oryza sativa subsp. japonica</name>
    <name type="common">Rice</name>
    <dbReference type="NCBI Taxonomy" id="39947"/>
    <lineage>
        <taxon>Eukaryota</taxon>
        <taxon>Viridiplantae</taxon>
        <taxon>Streptophyta</taxon>
        <taxon>Embryophyta</taxon>
        <taxon>Tracheophyta</taxon>
        <taxon>Spermatophyta</taxon>
        <taxon>Magnoliopsida</taxon>
        <taxon>Liliopsida</taxon>
        <taxon>Poales</taxon>
        <taxon>Poaceae</taxon>
        <taxon>BOP clade</taxon>
        <taxon>Oryzoideae</taxon>
        <taxon>Oryzeae</taxon>
        <taxon>Oryzinae</taxon>
        <taxon>Oryza</taxon>
        <taxon>Oryza sativa</taxon>
    </lineage>
</organism>
<gene>
    <name evidence="2" type="ordered locus">LOC_Os11g14920</name>
</gene>
<accession>Q2R7U4</accession>
<sequence length="179" mass="19282">MTYQGRDRTLRITPSNQAHHTSGFTPTPRKAAGSPLSCLGESGSRIGRRRAHPNSITPTLAWMRQLEESYTTSPAVAHAGLWLGRRTSGCDSGASGERQAVRRPTKGLEIGEEGGDQPWRPWSRPTSKWRGGVGGAILGDPVAGGLDWWNWGRRREQRGRGNPTTPALALDAVVPPAAA</sequence>
<feature type="region of interest" description="Disordered" evidence="1">
    <location>
        <begin position="1"/>
        <end position="52"/>
    </location>
</feature>
<reference evidence="3" key="2">
    <citation type="journal article" date="2008" name="Nucleic Acids Res.">
        <title>The rice annotation project database (RAP-DB): 2008 update.</title>
        <authorList>
            <consortium name="The rice annotation project (RAP)"/>
        </authorList>
    </citation>
    <scope>GENOME REANNOTATION</scope>
    <source>
        <strain evidence="3">cv. Nipponbare</strain>
    </source>
</reference>
<feature type="compositionally biased region" description="Basic and acidic residues" evidence="1">
    <location>
        <begin position="1"/>
        <end position="10"/>
    </location>
</feature>
<evidence type="ECO:0000313" key="2">
    <source>
        <dbReference type="EMBL" id="AAX94789.1"/>
    </source>
</evidence>
<feature type="region of interest" description="Disordered" evidence="1">
    <location>
        <begin position="154"/>
        <end position="179"/>
    </location>
</feature>
<evidence type="ECO:0000313" key="3">
    <source>
        <dbReference type="Proteomes" id="UP000000763"/>
    </source>
</evidence>
<reference evidence="3" key="1">
    <citation type="journal article" date="2005" name="Nature">
        <title>The map-based sequence of the rice genome.</title>
        <authorList>
            <consortium name="International rice genome sequencing project (IRGSP)"/>
            <person name="Matsumoto T."/>
            <person name="Wu J."/>
            <person name="Kanamori H."/>
            <person name="Katayose Y."/>
            <person name="Fujisawa M."/>
            <person name="Namiki N."/>
            <person name="Mizuno H."/>
            <person name="Yamamoto K."/>
            <person name="Antonio B.A."/>
            <person name="Baba T."/>
            <person name="Sakata K."/>
            <person name="Nagamura Y."/>
            <person name="Aoki H."/>
            <person name="Arikawa K."/>
            <person name="Arita K."/>
            <person name="Bito T."/>
            <person name="Chiden Y."/>
            <person name="Fujitsuka N."/>
            <person name="Fukunaka R."/>
            <person name="Hamada M."/>
            <person name="Harada C."/>
            <person name="Hayashi A."/>
            <person name="Hijishita S."/>
            <person name="Honda M."/>
            <person name="Hosokawa S."/>
            <person name="Ichikawa Y."/>
            <person name="Idonuma A."/>
            <person name="Iijima M."/>
            <person name="Ikeda M."/>
            <person name="Ikeno M."/>
            <person name="Ito K."/>
            <person name="Ito S."/>
            <person name="Ito T."/>
            <person name="Ito Y."/>
            <person name="Ito Y."/>
            <person name="Iwabuchi A."/>
            <person name="Kamiya K."/>
            <person name="Karasawa W."/>
            <person name="Kurita K."/>
            <person name="Katagiri S."/>
            <person name="Kikuta A."/>
            <person name="Kobayashi H."/>
            <person name="Kobayashi N."/>
            <person name="Machita K."/>
            <person name="Maehara T."/>
            <person name="Masukawa M."/>
            <person name="Mizubayashi T."/>
            <person name="Mukai Y."/>
            <person name="Nagasaki H."/>
            <person name="Nagata Y."/>
            <person name="Naito S."/>
            <person name="Nakashima M."/>
            <person name="Nakama Y."/>
            <person name="Nakamichi Y."/>
            <person name="Nakamura M."/>
            <person name="Meguro A."/>
            <person name="Negishi M."/>
            <person name="Ohta I."/>
            <person name="Ohta T."/>
            <person name="Okamoto M."/>
            <person name="Ono N."/>
            <person name="Saji S."/>
            <person name="Sakaguchi M."/>
            <person name="Sakai K."/>
            <person name="Shibata M."/>
            <person name="Shimokawa T."/>
            <person name="Song J."/>
            <person name="Takazaki Y."/>
            <person name="Terasawa K."/>
            <person name="Tsugane M."/>
            <person name="Tsuji K."/>
            <person name="Ueda S."/>
            <person name="Waki K."/>
            <person name="Yamagata H."/>
            <person name="Yamamoto M."/>
            <person name="Yamamoto S."/>
            <person name="Yamane H."/>
            <person name="Yoshiki S."/>
            <person name="Yoshihara R."/>
            <person name="Yukawa K."/>
            <person name="Zhong H."/>
            <person name="Yano M."/>
            <person name="Yuan Q."/>
            <person name="Ouyang S."/>
            <person name="Liu J."/>
            <person name="Jones K.M."/>
            <person name="Gansberger K."/>
            <person name="Moffat K."/>
            <person name="Hill J."/>
            <person name="Bera J."/>
            <person name="Fadrosh D."/>
            <person name="Jin S."/>
            <person name="Johri S."/>
            <person name="Kim M."/>
            <person name="Overton L."/>
            <person name="Reardon M."/>
            <person name="Tsitrin T."/>
            <person name="Vuong H."/>
            <person name="Weaver B."/>
            <person name="Ciecko A."/>
            <person name="Tallon L."/>
            <person name="Jackson J."/>
            <person name="Pai G."/>
            <person name="Aken S.V."/>
            <person name="Utterback T."/>
            <person name="Reidmuller S."/>
            <person name="Feldblyum T."/>
            <person name="Hsiao J."/>
            <person name="Zismann V."/>
            <person name="Iobst S."/>
            <person name="de Vazeille A.R."/>
            <person name="Buell C.R."/>
            <person name="Ying K."/>
            <person name="Li Y."/>
            <person name="Lu T."/>
            <person name="Huang Y."/>
            <person name="Zhao Q."/>
            <person name="Feng Q."/>
            <person name="Zhang L."/>
            <person name="Zhu J."/>
            <person name="Weng Q."/>
            <person name="Mu J."/>
            <person name="Lu Y."/>
            <person name="Fan D."/>
            <person name="Liu Y."/>
            <person name="Guan J."/>
            <person name="Zhang Y."/>
            <person name="Yu S."/>
            <person name="Liu X."/>
            <person name="Zhang Y."/>
            <person name="Hong G."/>
            <person name="Han B."/>
            <person name="Choisne N."/>
            <person name="Demange N."/>
            <person name="Orjeda G."/>
            <person name="Samain S."/>
            <person name="Cattolico L."/>
            <person name="Pelletier E."/>
            <person name="Couloux A."/>
            <person name="Segurens B."/>
            <person name="Wincker P."/>
            <person name="D'Hont A."/>
            <person name="Scarpelli C."/>
            <person name="Weissenbach J."/>
            <person name="Salanoubat M."/>
            <person name="Quetier F."/>
            <person name="Yu Y."/>
            <person name="Kim H.R."/>
            <person name="Rambo T."/>
            <person name="Currie J."/>
            <person name="Collura K."/>
            <person name="Luo M."/>
            <person name="Yang T."/>
            <person name="Ammiraju J.S.S."/>
            <person name="Engler F."/>
            <person name="Soderlund C."/>
            <person name="Wing R.A."/>
            <person name="Palmer L.E."/>
            <person name="de la Bastide M."/>
            <person name="Spiegel L."/>
            <person name="Nascimento L."/>
            <person name="Zutavern T."/>
            <person name="O'Shaughnessy A."/>
            <person name="Dike S."/>
            <person name="Dedhia N."/>
            <person name="Preston R."/>
            <person name="Balija V."/>
            <person name="McCombie W.R."/>
            <person name="Chow T."/>
            <person name="Chen H."/>
            <person name="Chung M."/>
            <person name="Chen C."/>
            <person name="Shaw J."/>
            <person name="Wu H."/>
            <person name="Hsiao K."/>
            <person name="Chao Y."/>
            <person name="Chu M."/>
            <person name="Cheng C."/>
            <person name="Hour A."/>
            <person name="Lee P."/>
            <person name="Lin S."/>
            <person name="Lin Y."/>
            <person name="Liou J."/>
            <person name="Liu S."/>
            <person name="Hsing Y."/>
            <person name="Raghuvanshi S."/>
            <person name="Mohanty A."/>
            <person name="Bharti A.K."/>
            <person name="Gaur A."/>
            <person name="Gupta V."/>
            <person name="Kumar D."/>
            <person name="Ravi V."/>
            <person name="Vij S."/>
            <person name="Kapur A."/>
            <person name="Khurana P."/>
            <person name="Khurana P."/>
            <person name="Khurana J.P."/>
            <person name="Tyagi A.K."/>
            <person name="Gaikwad K."/>
            <person name="Singh A."/>
            <person name="Dalal V."/>
            <person name="Srivastava S."/>
            <person name="Dixit A."/>
            <person name="Pal A.K."/>
            <person name="Ghazi I.A."/>
            <person name="Yadav M."/>
            <person name="Pandit A."/>
            <person name="Bhargava A."/>
            <person name="Sureshbabu K."/>
            <person name="Batra K."/>
            <person name="Sharma T.R."/>
            <person name="Mohapatra T."/>
            <person name="Singh N.K."/>
            <person name="Messing J."/>
            <person name="Nelson A.B."/>
            <person name="Fuks G."/>
            <person name="Kavchok S."/>
            <person name="Keizer G."/>
            <person name="Linton E."/>
            <person name="Llaca V."/>
            <person name="Song R."/>
            <person name="Tanyolac B."/>
            <person name="Young S."/>
            <person name="Ho-Il K."/>
            <person name="Hahn J.H."/>
            <person name="Sangsakoo G."/>
            <person name="Vanavichit A."/>
            <person name="de Mattos Luiz.A.T."/>
            <person name="Zimmer P.D."/>
            <person name="Malone G."/>
            <person name="Dellagostin O."/>
            <person name="de Oliveira A.C."/>
            <person name="Bevan M."/>
            <person name="Bancroft I."/>
            <person name="Minx P."/>
            <person name="Cordum H."/>
            <person name="Wilson R."/>
            <person name="Cheng Z."/>
            <person name="Jin W."/>
            <person name="Jiang J."/>
            <person name="Leong S.A."/>
            <person name="Iwama H."/>
            <person name="Gojobori T."/>
            <person name="Itoh T."/>
            <person name="Niimura Y."/>
            <person name="Fujii Y."/>
            <person name="Habara T."/>
            <person name="Sakai H."/>
            <person name="Sato Y."/>
            <person name="Wilson G."/>
            <person name="Kumar K."/>
            <person name="McCouch S."/>
            <person name="Juretic N."/>
            <person name="Hoen D."/>
            <person name="Wright S."/>
            <person name="Bruskiewich R."/>
            <person name="Bureau T."/>
            <person name="Miyao A."/>
            <person name="Hirochika H."/>
            <person name="Nishikawa T."/>
            <person name="Kadowaki K."/>
            <person name="Sugiura M."/>
            <person name="Burr B."/>
            <person name="Sasaki T."/>
        </authorList>
    </citation>
    <scope>NUCLEOTIDE SEQUENCE [LARGE SCALE GENOMIC DNA]</scope>
    <source>
        <strain evidence="3">cv. Nipponbare</strain>
    </source>
</reference>
<dbReference type="EMBL" id="AC145324">
    <property type="protein sequence ID" value="AAX94789.1"/>
    <property type="molecule type" value="Genomic_DNA"/>
</dbReference>
<evidence type="ECO:0000256" key="1">
    <source>
        <dbReference type="SAM" id="MobiDB-lite"/>
    </source>
</evidence>
<feature type="compositionally biased region" description="Low complexity" evidence="1">
    <location>
        <begin position="166"/>
        <end position="179"/>
    </location>
</feature>
<proteinExistence type="predicted"/>
<feature type="compositionally biased region" description="Polar residues" evidence="1">
    <location>
        <begin position="12"/>
        <end position="25"/>
    </location>
</feature>
<dbReference type="AlphaFoldDB" id="Q2R7U4"/>
<name>Q2R7U4_ORYSJ</name>
<dbReference type="Proteomes" id="UP000000763">
    <property type="component" value="Chromosome 11"/>
</dbReference>
<protein>
    <submittedName>
        <fullName evidence="2">Retrotransposon protein, putative, Ty3-gypsy sub-class</fullName>
    </submittedName>
</protein>
<feature type="region of interest" description="Disordered" evidence="1">
    <location>
        <begin position="88"/>
        <end position="133"/>
    </location>
</feature>